<reference evidence="9" key="1">
    <citation type="submission" date="2016-11" db="EMBL/GenBank/DDBJ databases">
        <authorList>
            <person name="Varghese N."/>
            <person name="Submissions S."/>
        </authorList>
    </citation>
    <scope>NUCLEOTIDE SEQUENCE [LARGE SCALE GENOMIC DNA]</scope>
    <source>
        <strain evidence="9">DSM 11792</strain>
    </source>
</reference>
<dbReference type="AlphaFoldDB" id="A0A1M4XIC6"/>
<dbReference type="Pfam" id="PF12838">
    <property type="entry name" value="Fer4_7"/>
    <property type="match status" value="1"/>
</dbReference>
<protein>
    <submittedName>
        <fullName evidence="8">PAS domain S-box-containing protein</fullName>
    </submittedName>
</protein>
<dbReference type="InterPro" id="IPR000014">
    <property type="entry name" value="PAS"/>
</dbReference>
<evidence type="ECO:0000259" key="5">
    <source>
        <dbReference type="PROSITE" id="PS50112"/>
    </source>
</evidence>
<dbReference type="PROSITE" id="PS51656">
    <property type="entry name" value="4FE4S"/>
    <property type="match status" value="1"/>
</dbReference>
<name>A0A1M4XIC6_9FIRM</name>
<keyword evidence="2" id="KW-0479">Metal-binding</keyword>
<evidence type="ECO:0000259" key="6">
    <source>
        <dbReference type="PROSITE" id="PS51379"/>
    </source>
</evidence>
<dbReference type="RefSeq" id="WP_083543107.1">
    <property type="nucleotide sequence ID" value="NZ_FQUW01000011.1"/>
</dbReference>
<dbReference type="PANTHER" id="PTHR11615">
    <property type="entry name" value="NITRATE, FORMATE, IRON DEHYDROGENASE"/>
    <property type="match status" value="1"/>
</dbReference>
<dbReference type="NCBIfam" id="TIGR00229">
    <property type="entry name" value="sensory_box"/>
    <property type="match status" value="1"/>
</dbReference>
<feature type="domain" description="4Fe-4S ferredoxin-type" evidence="6">
    <location>
        <begin position="7"/>
        <end position="36"/>
    </location>
</feature>
<dbReference type="InterPro" id="IPR013656">
    <property type="entry name" value="PAS_4"/>
</dbReference>
<dbReference type="SUPFAM" id="SSF54862">
    <property type="entry name" value="4Fe-4S ferredoxins"/>
    <property type="match status" value="1"/>
</dbReference>
<dbReference type="InterPro" id="IPR050340">
    <property type="entry name" value="Cytosolic_Fe-S_CAF"/>
</dbReference>
<evidence type="ECO:0000256" key="2">
    <source>
        <dbReference type="ARBA" id="ARBA00022723"/>
    </source>
</evidence>
<dbReference type="OrthoDB" id="9798098at2"/>
<dbReference type="Proteomes" id="UP000184196">
    <property type="component" value="Unassembled WGS sequence"/>
</dbReference>
<dbReference type="SMART" id="SM00091">
    <property type="entry name" value="PAS"/>
    <property type="match status" value="1"/>
</dbReference>
<dbReference type="Gene3D" id="3.30.450.20">
    <property type="entry name" value="PAS domain"/>
    <property type="match status" value="1"/>
</dbReference>
<dbReference type="PROSITE" id="PS51379">
    <property type="entry name" value="4FE4S_FER_2"/>
    <property type="match status" value="2"/>
</dbReference>
<dbReference type="InterPro" id="IPR017900">
    <property type="entry name" value="4Fe4S_Fe_S_CS"/>
</dbReference>
<dbReference type="Pfam" id="PF04060">
    <property type="entry name" value="FeS"/>
    <property type="match status" value="1"/>
</dbReference>
<evidence type="ECO:0000256" key="3">
    <source>
        <dbReference type="ARBA" id="ARBA00023004"/>
    </source>
</evidence>
<dbReference type="PROSITE" id="PS50112">
    <property type="entry name" value="PAS"/>
    <property type="match status" value="1"/>
</dbReference>
<dbReference type="Pfam" id="PF02906">
    <property type="entry name" value="Fe_hyd_lg_C"/>
    <property type="match status" value="1"/>
</dbReference>
<dbReference type="Gene3D" id="1.10.15.40">
    <property type="entry name" value="Electron transport complex subunit B, putative Fe-S cluster"/>
    <property type="match status" value="1"/>
</dbReference>
<gene>
    <name evidence="8" type="ORF">SAMN02745218_01104</name>
</gene>
<dbReference type="InterPro" id="IPR007202">
    <property type="entry name" value="4Fe-4S_dom"/>
</dbReference>
<evidence type="ECO:0000259" key="7">
    <source>
        <dbReference type="PROSITE" id="PS51656"/>
    </source>
</evidence>
<dbReference type="InterPro" id="IPR009016">
    <property type="entry name" value="Fe_hydrogenase"/>
</dbReference>
<keyword evidence="3" id="KW-0408">Iron</keyword>
<dbReference type="EMBL" id="FQUW01000011">
    <property type="protein sequence ID" value="SHE93148.1"/>
    <property type="molecule type" value="Genomic_DNA"/>
</dbReference>
<feature type="domain" description="PAS" evidence="5">
    <location>
        <begin position="417"/>
        <end position="464"/>
    </location>
</feature>
<dbReference type="InterPro" id="IPR017896">
    <property type="entry name" value="4Fe4S_Fe-S-bd"/>
</dbReference>
<evidence type="ECO:0000256" key="1">
    <source>
        <dbReference type="ARBA" id="ARBA00022485"/>
    </source>
</evidence>
<dbReference type="Gene3D" id="3.30.70.20">
    <property type="match status" value="1"/>
</dbReference>
<dbReference type="CDD" id="cd00130">
    <property type="entry name" value="PAS"/>
    <property type="match status" value="1"/>
</dbReference>
<feature type="domain" description="4Fe-4S ferredoxin-type" evidence="6">
    <location>
        <begin position="40"/>
        <end position="69"/>
    </location>
</feature>
<keyword evidence="4" id="KW-0411">Iron-sulfur</keyword>
<dbReference type="GO" id="GO:0051539">
    <property type="term" value="F:4 iron, 4 sulfur cluster binding"/>
    <property type="evidence" value="ECO:0007669"/>
    <property type="project" value="UniProtKB-KW"/>
</dbReference>
<dbReference type="SUPFAM" id="SSF53920">
    <property type="entry name" value="Fe-only hydrogenase"/>
    <property type="match status" value="1"/>
</dbReference>
<dbReference type="Gene3D" id="3.40.950.10">
    <property type="entry name" value="Fe-only Hydrogenase (Larger Subunit), Chain L, domain 3"/>
    <property type="match status" value="1"/>
</dbReference>
<keyword evidence="9" id="KW-1185">Reference proteome</keyword>
<organism evidence="8 9">
    <name type="scientific">Desulfofundulus australicus DSM 11792</name>
    <dbReference type="NCBI Taxonomy" id="1121425"/>
    <lineage>
        <taxon>Bacteria</taxon>
        <taxon>Bacillati</taxon>
        <taxon>Bacillota</taxon>
        <taxon>Clostridia</taxon>
        <taxon>Eubacteriales</taxon>
        <taxon>Peptococcaceae</taxon>
        <taxon>Desulfofundulus</taxon>
    </lineage>
</organism>
<dbReference type="InterPro" id="IPR004108">
    <property type="entry name" value="Fe_hydrogenase_lsu_C"/>
</dbReference>
<proteinExistence type="predicted"/>
<dbReference type="GO" id="GO:0046872">
    <property type="term" value="F:metal ion binding"/>
    <property type="evidence" value="ECO:0007669"/>
    <property type="project" value="UniProtKB-KW"/>
</dbReference>
<sequence>MGERATFPITTVADRCRDCYRCIRSCPVKAIRIEAENDKLRARIVEDLCILCGRCVLTCPQGAKKVSSSLERVKKLVASGEPVAASVAPSFAAVLPPGYVPVLPAMLKALGFALVQETSWGAELVCRAQKQLPKDSTYISTACPVVVNLVEKHYPELIPMLAPLVSPMVAHGRWIKQNHPQSRVVFIGPCIAKKEEASQFPDAIDEVLGFDELWQWFKEEGLSPDRFEAVDFDPPHPQRARLFPVEGGALHTLSLSTDMLDTRVVAISGLNNCIDFLSQLQRGQIENPPAFMELLACSGGCIAGPLMETAGDIFVRRQRIIEYFRARSSAAPLKEDEETQPLPLNMLRRRYRERRIHRPDPPEEAIRRILAQTGKYSPEDELNCGACGYNSCREKAAAVYWGMAEVQMCIPYMRRRAESMSNLVIGAMPNGCIIVNRNLEILEANPAVREMFGWQDKEVHGQKLDQLIDATNFRRVLATGESLNVLHTYDEHDRIIREVIFPLEKGEVVVGILVDITHEKRQQEELRQMKDQTIKRAQEVINKQMKVAQEIAGLLGETTAETKVLLSQLIRLTQE</sequence>
<dbReference type="PROSITE" id="PS00198">
    <property type="entry name" value="4FE4S_FER_1"/>
    <property type="match status" value="1"/>
</dbReference>
<dbReference type="Pfam" id="PF08448">
    <property type="entry name" value="PAS_4"/>
    <property type="match status" value="1"/>
</dbReference>
<evidence type="ECO:0000256" key="4">
    <source>
        <dbReference type="ARBA" id="ARBA00023014"/>
    </source>
</evidence>
<keyword evidence="1" id="KW-0004">4Fe-4S</keyword>
<feature type="domain" description="4Fe-4S" evidence="7">
    <location>
        <begin position="364"/>
        <end position="426"/>
    </location>
</feature>
<dbReference type="InterPro" id="IPR035965">
    <property type="entry name" value="PAS-like_dom_sf"/>
</dbReference>
<evidence type="ECO:0000313" key="9">
    <source>
        <dbReference type="Proteomes" id="UP000184196"/>
    </source>
</evidence>
<evidence type="ECO:0000313" key="8">
    <source>
        <dbReference type="EMBL" id="SHE93148.1"/>
    </source>
</evidence>
<dbReference type="SUPFAM" id="SSF55785">
    <property type="entry name" value="PYP-like sensor domain (PAS domain)"/>
    <property type="match status" value="1"/>
</dbReference>
<accession>A0A1M4XIC6</accession>